<evidence type="ECO:0000256" key="1">
    <source>
        <dbReference type="SAM" id="SignalP"/>
    </source>
</evidence>
<dbReference type="InterPro" id="IPR010642">
    <property type="entry name" value="Invasion_prot_B"/>
</dbReference>
<evidence type="ECO:0000313" key="3">
    <source>
        <dbReference type="Proteomes" id="UP000215256"/>
    </source>
</evidence>
<dbReference type="InterPro" id="IPR038696">
    <property type="entry name" value="IalB_sf"/>
</dbReference>
<evidence type="ECO:0000313" key="2">
    <source>
        <dbReference type="EMBL" id="ASV83761.1"/>
    </source>
</evidence>
<proteinExistence type="predicted"/>
<protein>
    <submittedName>
        <fullName evidence="2">Invasion associated locus B family protein</fullName>
    </submittedName>
</protein>
<dbReference type="AlphaFoldDB" id="A0A248UBH7"/>
<organism evidence="2 3">
    <name type="scientific">Ochrobactrum quorumnocens</name>
    <dbReference type="NCBI Taxonomy" id="271865"/>
    <lineage>
        <taxon>Bacteria</taxon>
        <taxon>Pseudomonadati</taxon>
        <taxon>Pseudomonadota</taxon>
        <taxon>Alphaproteobacteria</taxon>
        <taxon>Hyphomicrobiales</taxon>
        <taxon>Brucellaceae</taxon>
        <taxon>Brucella/Ochrobactrum group</taxon>
        <taxon>Ochrobactrum</taxon>
    </lineage>
</organism>
<reference evidence="2 3" key="1">
    <citation type="submission" date="2017-07" db="EMBL/GenBank/DDBJ databases">
        <title>Phylogenetic study on the rhizospheric bacterium Ochrobactrum sp. A44.</title>
        <authorList>
            <person name="Krzyzanowska D.M."/>
            <person name="Ossowicki A."/>
            <person name="Rajewska M."/>
            <person name="Maciag T."/>
            <person name="Kaczynski Z."/>
            <person name="Czerwicka M."/>
            <person name="Jafra S."/>
        </authorList>
    </citation>
    <scope>NUCLEOTIDE SEQUENCE [LARGE SCALE GENOMIC DNA]</scope>
    <source>
        <strain evidence="2 3">A44</strain>
    </source>
</reference>
<dbReference type="Pfam" id="PF06776">
    <property type="entry name" value="IalB"/>
    <property type="match status" value="1"/>
</dbReference>
<feature type="chain" id="PRO_5012625564" evidence="1">
    <location>
        <begin position="24"/>
        <end position="183"/>
    </location>
</feature>
<accession>A0A248UBH7</accession>
<dbReference type="OrthoDB" id="7565159at2"/>
<dbReference type="EMBL" id="CP022603">
    <property type="protein sequence ID" value="ASV83761.1"/>
    <property type="molecule type" value="Genomic_DNA"/>
</dbReference>
<gene>
    <name evidence="2" type="ORF">CES85_4544</name>
</gene>
<feature type="signal peptide" evidence="1">
    <location>
        <begin position="1"/>
        <end position="23"/>
    </location>
</feature>
<dbReference type="Gene3D" id="2.60.40.1880">
    <property type="entry name" value="Invasion associated locus B (IalB) protein"/>
    <property type="match status" value="1"/>
</dbReference>
<keyword evidence="1" id="KW-0732">Signal</keyword>
<dbReference type="Proteomes" id="UP000215256">
    <property type="component" value="Chromosome 2"/>
</dbReference>
<sequence length="183" mass="19276">MIRQITTIITLVASLASGSVAFAQDQAASADGTQQTEQNGAPAAPLWLTTCSNQLQTEQLLCEVSQSIVLRQGNQSQRVATASINRVAGKSETTAAFTLPYGVSLPELVKVLIDDKQVGTLIWQSCDAGGCYADAKVDAAWLKALRGGKVMTAAFKARDGRDLSFAFQLAGISKAEAMLPAAR</sequence>
<dbReference type="KEGG" id="och:CES85_4544"/>
<name>A0A248UBH7_9HYPH</name>
<dbReference type="RefSeq" id="WP_095444664.1">
    <property type="nucleotide sequence ID" value="NZ_CP022603.1"/>
</dbReference>